<evidence type="ECO:0000313" key="1">
    <source>
        <dbReference type="EMBL" id="KAA1084122.1"/>
    </source>
</evidence>
<sequence length="174" mass="19698">MSLFCPVYRLVECTRPVCLPPVSILIAKKYRFPYVPIFELRFIQASFVGAKVCRVGPAEAVQNIYIPNPAAYKSTQLNLATFAVRPIHIKKPPSNRQAGTLDSLQQVYKLSGKFSTSPLTIGKLHPSPSRHRRLAEPTPEKCFIYPLGRFRPYIPYCLPEIYITLSLNVHEVPL</sequence>
<evidence type="ECO:0000313" key="4">
    <source>
        <dbReference type="Proteomes" id="UP000325313"/>
    </source>
</evidence>
<accession>A0A5B0N5V8</accession>
<gene>
    <name evidence="1" type="ORF">PGT21_018290</name>
    <name evidence="2" type="ORF">PGTUg99_025412</name>
</gene>
<dbReference type="EMBL" id="VSWC01000118">
    <property type="protein sequence ID" value="KAA1084122.1"/>
    <property type="molecule type" value="Genomic_DNA"/>
</dbReference>
<evidence type="ECO:0000313" key="3">
    <source>
        <dbReference type="Proteomes" id="UP000324748"/>
    </source>
</evidence>
<comment type="caution">
    <text evidence="1">The sequence shown here is derived from an EMBL/GenBank/DDBJ whole genome shotgun (WGS) entry which is preliminary data.</text>
</comment>
<reference evidence="3 4" key="1">
    <citation type="submission" date="2019-05" db="EMBL/GenBank/DDBJ databases">
        <title>Emergence of the Ug99 lineage of the wheat stem rust pathogen through somatic hybridization.</title>
        <authorList>
            <person name="Li F."/>
            <person name="Upadhyaya N.M."/>
            <person name="Sperschneider J."/>
            <person name="Matny O."/>
            <person name="Nguyen-Phuc H."/>
            <person name="Mago R."/>
            <person name="Raley C."/>
            <person name="Miller M.E."/>
            <person name="Silverstein K.A.T."/>
            <person name="Henningsen E."/>
            <person name="Hirsch C.D."/>
            <person name="Visser B."/>
            <person name="Pretorius Z.A."/>
            <person name="Steffenson B.J."/>
            <person name="Schwessinger B."/>
            <person name="Dodds P.N."/>
            <person name="Figueroa M."/>
        </authorList>
    </citation>
    <scope>NUCLEOTIDE SEQUENCE [LARGE SCALE GENOMIC DNA]</scope>
    <source>
        <strain evidence="1">21-0</strain>
        <strain evidence="2 4">Ug99</strain>
    </source>
</reference>
<protein>
    <submittedName>
        <fullName evidence="1">Uncharacterized protein</fullName>
    </submittedName>
</protein>
<proteinExistence type="predicted"/>
<dbReference type="Proteomes" id="UP000324748">
    <property type="component" value="Unassembled WGS sequence"/>
</dbReference>
<dbReference type="EMBL" id="VDEP01000375">
    <property type="protein sequence ID" value="KAA1093359.1"/>
    <property type="molecule type" value="Genomic_DNA"/>
</dbReference>
<dbReference type="AlphaFoldDB" id="A0A5B0N5V8"/>
<keyword evidence="3" id="KW-1185">Reference proteome</keyword>
<dbReference type="Proteomes" id="UP000325313">
    <property type="component" value="Unassembled WGS sequence"/>
</dbReference>
<evidence type="ECO:0000313" key="2">
    <source>
        <dbReference type="EMBL" id="KAA1093359.1"/>
    </source>
</evidence>
<name>A0A5B0N5V8_PUCGR</name>
<organism evidence="1 3">
    <name type="scientific">Puccinia graminis f. sp. tritici</name>
    <dbReference type="NCBI Taxonomy" id="56615"/>
    <lineage>
        <taxon>Eukaryota</taxon>
        <taxon>Fungi</taxon>
        <taxon>Dikarya</taxon>
        <taxon>Basidiomycota</taxon>
        <taxon>Pucciniomycotina</taxon>
        <taxon>Pucciniomycetes</taxon>
        <taxon>Pucciniales</taxon>
        <taxon>Pucciniaceae</taxon>
        <taxon>Puccinia</taxon>
    </lineage>
</organism>